<dbReference type="OrthoDB" id="5700441at2"/>
<dbReference type="EMBL" id="FNBA01000003">
    <property type="protein sequence ID" value="SDE85545.1"/>
    <property type="molecule type" value="Genomic_DNA"/>
</dbReference>
<feature type="coiled-coil region" evidence="1">
    <location>
        <begin position="21"/>
        <end position="48"/>
    </location>
</feature>
<keyword evidence="3" id="KW-1185">Reference proteome</keyword>
<evidence type="ECO:0000256" key="1">
    <source>
        <dbReference type="SAM" id="Coils"/>
    </source>
</evidence>
<organism evidence="2 3">
    <name type="scientific">Ulvibacter litoralis</name>
    <dbReference type="NCBI Taxonomy" id="227084"/>
    <lineage>
        <taxon>Bacteria</taxon>
        <taxon>Pseudomonadati</taxon>
        <taxon>Bacteroidota</taxon>
        <taxon>Flavobacteriia</taxon>
        <taxon>Flavobacteriales</taxon>
        <taxon>Flavobacteriaceae</taxon>
        <taxon>Ulvibacter</taxon>
    </lineage>
</organism>
<dbReference type="RefSeq" id="WP_093144019.1">
    <property type="nucleotide sequence ID" value="NZ_BMWO01000003.1"/>
</dbReference>
<dbReference type="InterPro" id="IPR025324">
    <property type="entry name" value="DUF4230"/>
</dbReference>
<dbReference type="Proteomes" id="UP000199321">
    <property type="component" value="Unassembled WGS sequence"/>
</dbReference>
<evidence type="ECO:0000313" key="3">
    <source>
        <dbReference type="Proteomes" id="UP000199321"/>
    </source>
</evidence>
<dbReference type="AlphaFoldDB" id="A0A1G7GBT0"/>
<sequence length="204" mass="23488">MRNILFGIVIALVLVFGLRYCDYQKDQREQLEANTALLEQQLKNVGKLIVTEGSYAQVFSYKDSEKLYFDFFSSSKKALVVVNAKATIAYDLSKVETKIDEASKTVTITHIPEPELNINPNIEYYDIENGYFNQFEASDYNKIKKRIEASLRKKILASDLKTNAQNRLISELQKIYILTNSMGWTLQYNSQTISEENDLQTLKL</sequence>
<evidence type="ECO:0008006" key="4">
    <source>
        <dbReference type="Google" id="ProtNLM"/>
    </source>
</evidence>
<reference evidence="2 3" key="1">
    <citation type="submission" date="2016-10" db="EMBL/GenBank/DDBJ databases">
        <authorList>
            <person name="de Groot N.N."/>
        </authorList>
    </citation>
    <scope>NUCLEOTIDE SEQUENCE [LARGE SCALE GENOMIC DNA]</scope>
    <source>
        <strain evidence="2 3">DSM 16195</strain>
    </source>
</reference>
<name>A0A1G7GBT0_9FLAO</name>
<evidence type="ECO:0000313" key="2">
    <source>
        <dbReference type="EMBL" id="SDE85545.1"/>
    </source>
</evidence>
<protein>
    <recommendedName>
        <fullName evidence="4">DUF4230 domain-containing protein</fullName>
    </recommendedName>
</protein>
<accession>A0A1G7GBT0</accession>
<keyword evidence="1" id="KW-0175">Coiled coil</keyword>
<dbReference type="Pfam" id="PF14014">
    <property type="entry name" value="DUF4230"/>
    <property type="match status" value="1"/>
</dbReference>
<dbReference type="STRING" id="227084.SAMN05421855_10331"/>
<proteinExistence type="predicted"/>
<gene>
    <name evidence="2" type="ORF">SAMN05421855_10331</name>
</gene>